<dbReference type="GO" id="GO:0019079">
    <property type="term" value="P:viral genome replication"/>
    <property type="evidence" value="ECO:0007669"/>
    <property type="project" value="InterPro"/>
</dbReference>
<dbReference type="GO" id="GO:0005524">
    <property type="term" value="F:ATP binding"/>
    <property type="evidence" value="ECO:0007669"/>
    <property type="project" value="UniProtKB-KW"/>
</dbReference>
<dbReference type="HOGENOM" id="CLU_683934_0_0_1"/>
<dbReference type="VEuPathDB" id="VectorBase:RPRC010860"/>
<dbReference type="SUPFAM" id="SSF52540">
    <property type="entry name" value="P-loop containing nucleoside triphosphate hydrolases"/>
    <property type="match status" value="1"/>
</dbReference>
<dbReference type="InterPro" id="IPR001257">
    <property type="entry name" value="Parvovirus_NS1_helicase"/>
</dbReference>
<proteinExistence type="predicted"/>
<dbReference type="InterPro" id="IPR014015">
    <property type="entry name" value="Helicase_SF3_DNA-vir"/>
</dbReference>
<feature type="region of interest" description="Disordered" evidence="3">
    <location>
        <begin position="1"/>
        <end position="25"/>
    </location>
</feature>
<dbReference type="Pfam" id="PF01057">
    <property type="entry name" value="Parvo_NS1"/>
    <property type="match status" value="1"/>
</dbReference>
<sequence length="403" mass="45230">MLEIYSSNTNLDSTDAQSYFSDEPDDSSFMMSGSLDELNLLTQCVTTSLQHFLTSSDQMDSGTASGITPRPHTSTSSMTAHTPTKAVVADLSAQLNSNIKEAANNTITDESTDEGTSNVYPITSGIYNIIQRWKGANGSQRRSMATPGSNLVQIRIMPYQQAKTMDPTQRYKCTKKYAQVVLNPLQHTPQIRLLRQLFREMEKVTDTGSGLESNMPLSGPPSVGKTWFANIVGKLMINTGYIGNSNRFSQFPFQDCPRRNLQIFDEPNVEPMALENFKLLFAGTPTPANIKYESQNLINRTPVIVTCNRDPFPKTPEFQTRIRRFYWAHRIDNNIKQLTAEIHPLGLFQLLTNTSTANVPPHTDDDIIEYDFGSDYAYMHANLEEDHTQTATDVINNFNLDLL</sequence>
<feature type="region of interest" description="Disordered" evidence="3">
    <location>
        <begin position="56"/>
        <end position="81"/>
    </location>
</feature>
<dbReference type="EMBL" id="ACPB03022484">
    <property type="status" value="NOT_ANNOTATED_CDS"/>
    <property type="molecule type" value="Genomic_DNA"/>
</dbReference>
<dbReference type="EnsemblMetazoa" id="RPRC010860-RA">
    <property type="protein sequence ID" value="RPRC010860-PA"/>
    <property type="gene ID" value="RPRC010860"/>
</dbReference>
<organism evidence="4 5">
    <name type="scientific">Rhodnius prolixus</name>
    <name type="common">Triatomid bug</name>
    <dbReference type="NCBI Taxonomy" id="13249"/>
    <lineage>
        <taxon>Eukaryota</taxon>
        <taxon>Metazoa</taxon>
        <taxon>Ecdysozoa</taxon>
        <taxon>Arthropoda</taxon>
        <taxon>Hexapoda</taxon>
        <taxon>Insecta</taxon>
        <taxon>Pterygota</taxon>
        <taxon>Neoptera</taxon>
        <taxon>Paraneoptera</taxon>
        <taxon>Hemiptera</taxon>
        <taxon>Heteroptera</taxon>
        <taxon>Panheteroptera</taxon>
        <taxon>Cimicomorpha</taxon>
        <taxon>Reduviidae</taxon>
        <taxon>Triatominae</taxon>
        <taxon>Rhodnius</taxon>
    </lineage>
</organism>
<name>T1I3J1_RHOPR</name>
<evidence type="ECO:0000256" key="3">
    <source>
        <dbReference type="SAM" id="MobiDB-lite"/>
    </source>
</evidence>
<keyword evidence="5" id="KW-1185">Reference proteome</keyword>
<keyword evidence="2" id="KW-0067">ATP-binding</keyword>
<feature type="compositionally biased region" description="Polar residues" evidence="3">
    <location>
        <begin position="1"/>
        <end position="20"/>
    </location>
</feature>
<dbReference type="PROSITE" id="PS51206">
    <property type="entry name" value="SF3_HELICASE_1"/>
    <property type="match status" value="1"/>
</dbReference>
<dbReference type="eggNOG" id="ENOG502SZ24">
    <property type="taxonomic scope" value="Eukaryota"/>
</dbReference>
<dbReference type="InterPro" id="IPR027417">
    <property type="entry name" value="P-loop_NTPase"/>
</dbReference>
<dbReference type="AlphaFoldDB" id="T1I3J1"/>
<evidence type="ECO:0000256" key="2">
    <source>
        <dbReference type="ARBA" id="ARBA00022840"/>
    </source>
</evidence>
<evidence type="ECO:0000313" key="5">
    <source>
        <dbReference type="Proteomes" id="UP000015103"/>
    </source>
</evidence>
<dbReference type="InParanoid" id="T1I3J1"/>
<evidence type="ECO:0000256" key="1">
    <source>
        <dbReference type="ARBA" id="ARBA00022741"/>
    </source>
</evidence>
<dbReference type="Gene3D" id="3.40.50.300">
    <property type="entry name" value="P-loop containing nucleotide triphosphate hydrolases"/>
    <property type="match status" value="1"/>
</dbReference>
<keyword evidence="1" id="KW-0547">Nucleotide-binding</keyword>
<evidence type="ECO:0000313" key="4">
    <source>
        <dbReference type="EnsemblMetazoa" id="RPRC010860-PA"/>
    </source>
</evidence>
<accession>T1I3J1</accession>
<dbReference type="Proteomes" id="UP000015103">
    <property type="component" value="Unassembled WGS sequence"/>
</dbReference>
<protein>
    <submittedName>
        <fullName evidence="4">SF3 helicase domain-containing protein</fullName>
    </submittedName>
</protein>
<reference evidence="4" key="1">
    <citation type="submission" date="2015-05" db="UniProtKB">
        <authorList>
            <consortium name="EnsemblMetazoa"/>
        </authorList>
    </citation>
    <scope>IDENTIFICATION</scope>
</reference>